<feature type="signal peptide" evidence="11">
    <location>
        <begin position="1"/>
        <end position="33"/>
    </location>
</feature>
<dbReference type="PROSITE" id="PS00719">
    <property type="entry name" value="GLYCOSYL_HYDROL_F2_1"/>
    <property type="match status" value="1"/>
</dbReference>
<comment type="catalytic activity">
    <reaction evidence="1 10">
        <text>Hydrolysis of terminal non-reducing beta-D-galactose residues in beta-D-galactosides.</text>
        <dbReference type="EC" id="3.2.1.23"/>
    </reaction>
</comment>
<dbReference type="InterPro" id="IPR023230">
    <property type="entry name" value="Glyco_hydro_2_CS"/>
</dbReference>
<dbReference type="InterPro" id="IPR050347">
    <property type="entry name" value="Bact_Beta-galactosidase"/>
</dbReference>
<reference evidence="14" key="1">
    <citation type="submission" date="2016-11" db="EMBL/GenBank/DDBJ databases">
        <authorList>
            <person name="Varghese N."/>
            <person name="Submissions S."/>
        </authorList>
    </citation>
    <scope>NUCLEOTIDE SEQUENCE [LARGE SCALE GENOMIC DNA]</scope>
    <source>
        <strain evidence="14">DSM 19859</strain>
    </source>
</reference>
<dbReference type="InterPro" id="IPR006104">
    <property type="entry name" value="Glyco_hydro_2_N"/>
</dbReference>
<dbReference type="Gene3D" id="2.80.10.50">
    <property type="match status" value="1"/>
</dbReference>
<dbReference type="GO" id="GO:0005990">
    <property type="term" value="P:lactose catabolic process"/>
    <property type="evidence" value="ECO:0007669"/>
    <property type="project" value="TreeGrafter"/>
</dbReference>
<keyword evidence="6 10" id="KW-0378">Hydrolase</keyword>
<evidence type="ECO:0000256" key="10">
    <source>
        <dbReference type="RuleBase" id="RU361154"/>
    </source>
</evidence>
<dbReference type="Gene3D" id="3.20.20.80">
    <property type="entry name" value="Glycosidases"/>
    <property type="match status" value="1"/>
</dbReference>
<evidence type="ECO:0000256" key="3">
    <source>
        <dbReference type="ARBA" id="ARBA00007401"/>
    </source>
</evidence>
<dbReference type="PROSITE" id="PS00608">
    <property type="entry name" value="GLYCOSYL_HYDROL_F2_2"/>
    <property type="match status" value="1"/>
</dbReference>
<dbReference type="Pfam" id="PF02929">
    <property type="entry name" value="Bgal_small_N"/>
    <property type="match status" value="1"/>
</dbReference>
<dbReference type="Gene3D" id="2.60.120.260">
    <property type="entry name" value="Galactose-binding domain-like"/>
    <property type="match status" value="1"/>
</dbReference>
<dbReference type="SUPFAM" id="SSF74650">
    <property type="entry name" value="Galactose mutarotase-like"/>
    <property type="match status" value="1"/>
</dbReference>
<dbReference type="InterPro" id="IPR036156">
    <property type="entry name" value="Beta-gal/glucu_dom_sf"/>
</dbReference>
<dbReference type="PANTHER" id="PTHR46323">
    <property type="entry name" value="BETA-GALACTOSIDASE"/>
    <property type="match status" value="1"/>
</dbReference>
<comment type="similarity">
    <text evidence="3 10">Belongs to the glycosyl hydrolase 2 family.</text>
</comment>
<feature type="chain" id="PRO_5013268617" description="Beta-galactosidase" evidence="11">
    <location>
        <begin position="34"/>
        <end position="1234"/>
    </location>
</feature>
<keyword evidence="11" id="KW-0732">Signal</keyword>
<dbReference type="InterPro" id="IPR006102">
    <property type="entry name" value="Ig-like_GH2"/>
</dbReference>
<dbReference type="GO" id="GO:0009341">
    <property type="term" value="C:beta-galactosidase complex"/>
    <property type="evidence" value="ECO:0007669"/>
    <property type="project" value="InterPro"/>
</dbReference>
<dbReference type="PANTHER" id="PTHR46323:SF2">
    <property type="entry name" value="BETA-GALACTOSIDASE"/>
    <property type="match status" value="1"/>
</dbReference>
<keyword evidence="8 10" id="KW-0326">Glycosidase</keyword>
<dbReference type="SMART" id="SM01038">
    <property type="entry name" value="Bgal_small_N"/>
    <property type="match status" value="1"/>
</dbReference>
<dbReference type="Gene3D" id="2.60.40.10">
    <property type="entry name" value="Immunoglobulins"/>
    <property type="match status" value="2"/>
</dbReference>
<dbReference type="Pfam" id="PF02836">
    <property type="entry name" value="Glyco_hydro_2_C"/>
    <property type="match status" value="2"/>
</dbReference>
<dbReference type="InterPro" id="IPR004199">
    <property type="entry name" value="B-gal_small/dom_5"/>
</dbReference>
<feature type="domain" description="Beta galactosidase small chain/" evidence="12">
    <location>
        <begin position="958"/>
        <end position="1230"/>
    </location>
</feature>
<dbReference type="GO" id="GO:0030246">
    <property type="term" value="F:carbohydrate binding"/>
    <property type="evidence" value="ECO:0007669"/>
    <property type="project" value="InterPro"/>
</dbReference>
<dbReference type="STRING" id="573501.SAMN04487999_0493"/>
<dbReference type="InterPro" id="IPR011013">
    <property type="entry name" value="Gal_mutarotase_sf_dom"/>
</dbReference>
<dbReference type="EC" id="3.2.1.23" evidence="5 10"/>
<dbReference type="InterPro" id="IPR006103">
    <property type="entry name" value="Glyco_hydro_2_cat"/>
</dbReference>
<evidence type="ECO:0000313" key="13">
    <source>
        <dbReference type="EMBL" id="SHH55609.1"/>
    </source>
</evidence>
<dbReference type="SUPFAM" id="SSF49785">
    <property type="entry name" value="Galactose-binding domain-like"/>
    <property type="match status" value="1"/>
</dbReference>
<dbReference type="SUPFAM" id="SSF50370">
    <property type="entry name" value="Ricin B-like lectins"/>
    <property type="match status" value="1"/>
</dbReference>
<dbReference type="InterPro" id="IPR017853">
    <property type="entry name" value="GH"/>
</dbReference>
<dbReference type="SUPFAM" id="SSF49303">
    <property type="entry name" value="beta-Galactosidase/glucuronidase domain"/>
    <property type="match status" value="2"/>
</dbReference>
<evidence type="ECO:0000256" key="7">
    <source>
        <dbReference type="ARBA" id="ARBA00022837"/>
    </source>
</evidence>
<evidence type="ECO:0000256" key="4">
    <source>
        <dbReference type="ARBA" id="ARBA00011245"/>
    </source>
</evidence>
<keyword evidence="7" id="KW-0106">Calcium</keyword>
<dbReference type="Pfam" id="PF02837">
    <property type="entry name" value="Glyco_hydro_2_N"/>
    <property type="match status" value="1"/>
</dbReference>
<evidence type="ECO:0000256" key="6">
    <source>
        <dbReference type="ARBA" id="ARBA00022801"/>
    </source>
</evidence>
<protein>
    <recommendedName>
        <fullName evidence="5 10">Beta-galactosidase</fullName>
        <ecNumber evidence="5 10">3.2.1.23</ecNumber>
    </recommendedName>
    <alternativeName>
        <fullName evidence="9 10">Lactase</fullName>
    </alternativeName>
</protein>
<organism evidence="13 14">
    <name type="scientific">Leeuwenhoekiella palythoae</name>
    <dbReference type="NCBI Taxonomy" id="573501"/>
    <lineage>
        <taxon>Bacteria</taxon>
        <taxon>Pseudomonadati</taxon>
        <taxon>Bacteroidota</taxon>
        <taxon>Flavobacteriia</taxon>
        <taxon>Flavobacteriales</taxon>
        <taxon>Flavobacteriaceae</taxon>
        <taxon>Leeuwenhoekiella</taxon>
    </lineage>
</organism>
<comment type="subunit">
    <text evidence="4">Monomer.</text>
</comment>
<evidence type="ECO:0000256" key="1">
    <source>
        <dbReference type="ARBA" id="ARBA00001412"/>
    </source>
</evidence>
<name>A0A1M5TXZ8_9FLAO</name>
<evidence type="ECO:0000256" key="11">
    <source>
        <dbReference type="SAM" id="SignalP"/>
    </source>
</evidence>
<sequence length="1234" mass="140957">MIKQPIMNFKKTTKILGLAISCLFLACAPTAKNDLSSTLFTLQNVDGLAISSLDDAKNETFLFLEKTEKVSKSQAWQFYKIQDNTYSISNPFTHKGIDNFNRGSSDGNPVILWDTDSHNPNQQWELKPLDNGRYYIVQKNTGMYLASVKNKKGELQLMQLPDVKQEWILKPSKLPMPKPQPLRGENEWENETIFSINKEEGHATYIPYSSVAALQSDLYYQKPWVASNSDLYHSLNGMWKFKWVKNTTERPLDFFKENYDTSTWEELPVPACWQMYGYGTPIYTNITYPFKNNPPFIQAKEGYTNAEETNPVGSYKRTFSIPKNWNEKEIFIHFDGVYSGFFIWINGKKVGYSQGANNVAEFNITKYLNPGENEVAVQVFRWTDGSYLEDQDMFRMSGIHKDVYLFATPQVHIRDYKLQADFLQSALTSSRFSANIEISNVSKTTSAPCSVELQLLAPNGSSVLTSTAMIKSIKQQSKQKLTLEGTVNKPLLWSAESPELYTAILVLKNEDNQVTEVISSKFGFRKIEIKNNRVYVNNEQVFFKGVNRHESHPKYGRTVPLNTIIKDVELMKQNNINMIRTSHYPNQPRSYALYDYYGLYIMDEADIENHGNHNISNNPSWVPACKDRVQRMIARDKNHASILFWSMGNEGGNGANFDSIARLSRAIDPTRPVHYEGRSSSADMDSQMYPSLEGMRKMDRNGTQKPYFICEYAHAMGNAMGNLQEYWTYIENDSERLIGGCIWDWVDQSINRPIPLKGNHTTLENKRSTKGTVPIAYQKTDPTLDPEKIYYYGGDFDDTPNDADFCVNGIITPDRGATAKLKEVKKVYQYIKVKPQNLDKGLLLVENKYDFTNLNTFDISYKLLEDGQLVQSGELAKLDLKPNEKGQLKIPLDFNRKEQAEYLINVQFALAQNTPWAKKGHVVAEEQIALTSKPIYKYTPEDKILGAIELSKNDKYLTIKGASFSTSIDTTTGIITDLVYNNKPVIYKNAGLKLNWYRSIGNDKYADQNYYSTQYDLQKFDYEVLKNNTGVHILTEVYATLDNDKNTKIPYKLSYTVYADGTIAIDGIFETPPAEQVIHRIGLQMQVNPDLEAVSWYGRGPHENYQDRKTAAQLGIYNLNVNDFASEHYTRSQSMGNREDIRWITMTDKTNSGFKIQSNNQLSFSALHYDDASLWNAKHDFMLNTIQKPQTFLNLDCLQEGVGNATCGPITLEKYRIPANKTLSYSFTIAPLEP</sequence>
<comment type="cofactor">
    <cofactor evidence="2">
        <name>Ca(2+)</name>
        <dbReference type="ChEBI" id="CHEBI:29108"/>
    </cofactor>
</comment>
<gene>
    <name evidence="13" type="ORF">SAMN04487999_0493</name>
</gene>
<dbReference type="Pfam" id="PF14200">
    <property type="entry name" value="RicinB_lectin_2"/>
    <property type="match status" value="1"/>
</dbReference>
<dbReference type="InterPro" id="IPR013783">
    <property type="entry name" value="Ig-like_fold"/>
</dbReference>
<dbReference type="EMBL" id="FQXT01000001">
    <property type="protein sequence ID" value="SHH55609.1"/>
    <property type="molecule type" value="Genomic_DNA"/>
</dbReference>
<accession>A0A1M5TXZ8</accession>
<dbReference type="Gene3D" id="2.70.98.10">
    <property type="match status" value="1"/>
</dbReference>
<dbReference type="GO" id="GO:0004565">
    <property type="term" value="F:beta-galactosidase activity"/>
    <property type="evidence" value="ECO:0007669"/>
    <property type="project" value="UniProtKB-EC"/>
</dbReference>
<dbReference type="PROSITE" id="PS51257">
    <property type="entry name" value="PROKAR_LIPOPROTEIN"/>
    <property type="match status" value="1"/>
</dbReference>
<dbReference type="PRINTS" id="PR00132">
    <property type="entry name" value="GLHYDRLASE2"/>
</dbReference>
<dbReference type="PROSITE" id="PS50231">
    <property type="entry name" value="RICIN_B_LECTIN"/>
    <property type="match status" value="1"/>
</dbReference>
<evidence type="ECO:0000256" key="2">
    <source>
        <dbReference type="ARBA" id="ARBA00001913"/>
    </source>
</evidence>
<dbReference type="InterPro" id="IPR014718">
    <property type="entry name" value="GH-type_carb-bd"/>
</dbReference>
<dbReference type="InterPro" id="IPR000772">
    <property type="entry name" value="Ricin_B_lectin"/>
</dbReference>
<dbReference type="Pfam" id="PF00703">
    <property type="entry name" value="Glyco_hydro_2"/>
    <property type="match status" value="1"/>
</dbReference>
<dbReference type="Pfam" id="PF16353">
    <property type="entry name" value="LacZ_4"/>
    <property type="match status" value="1"/>
</dbReference>
<dbReference type="InterPro" id="IPR032312">
    <property type="entry name" value="LacZ_4"/>
</dbReference>
<evidence type="ECO:0000259" key="12">
    <source>
        <dbReference type="SMART" id="SM01038"/>
    </source>
</evidence>
<dbReference type="SUPFAM" id="SSF51445">
    <property type="entry name" value="(Trans)glycosidases"/>
    <property type="match status" value="1"/>
</dbReference>
<evidence type="ECO:0000256" key="9">
    <source>
        <dbReference type="ARBA" id="ARBA00032230"/>
    </source>
</evidence>
<dbReference type="InterPro" id="IPR035992">
    <property type="entry name" value="Ricin_B-like_lectins"/>
</dbReference>
<dbReference type="InterPro" id="IPR006101">
    <property type="entry name" value="Glyco_hydro_2"/>
</dbReference>
<dbReference type="AlphaFoldDB" id="A0A1M5TXZ8"/>
<dbReference type="Proteomes" id="UP000184240">
    <property type="component" value="Unassembled WGS sequence"/>
</dbReference>
<evidence type="ECO:0000256" key="8">
    <source>
        <dbReference type="ARBA" id="ARBA00023295"/>
    </source>
</evidence>
<dbReference type="InterPro" id="IPR008979">
    <property type="entry name" value="Galactose-bd-like_sf"/>
</dbReference>
<proteinExistence type="inferred from homology"/>
<evidence type="ECO:0000256" key="5">
    <source>
        <dbReference type="ARBA" id="ARBA00012756"/>
    </source>
</evidence>
<dbReference type="CDD" id="cd00161">
    <property type="entry name" value="beta-trefoil_Ricin-like"/>
    <property type="match status" value="1"/>
</dbReference>
<evidence type="ECO:0000313" key="14">
    <source>
        <dbReference type="Proteomes" id="UP000184240"/>
    </source>
</evidence>
<dbReference type="InterPro" id="IPR023232">
    <property type="entry name" value="Glyco_hydro_2_AS"/>
</dbReference>